<dbReference type="HOGENOM" id="CLU_212714_2_1_11"/>
<evidence type="ECO:0000313" key="3">
    <source>
        <dbReference type="Proteomes" id="UP000062973"/>
    </source>
</evidence>
<accession>A0A076MLW9</accession>
<dbReference type="Proteomes" id="UP000062973">
    <property type="component" value="Chromosome"/>
</dbReference>
<feature type="transmembrane region" description="Helical" evidence="1">
    <location>
        <begin position="12"/>
        <end position="32"/>
    </location>
</feature>
<evidence type="ECO:0000256" key="1">
    <source>
        <dbReference type="SAM" id="Phobius"/>
    </source>
</evidence>
<keyword evidence="1" id="KW-0812">Transmembrane</keyword>
<sequence length="44" mass="5135">MSTPEQVPARRRVWLMTLAWLWVGVPFLYGLYELILKVVKLFGG</sequence>
<dbReference type="RefSeq" id="WP_017987694.1">
    <property type="nucleotide sequence ID" value="NZ_AQUL01000001.1"/>
</dbReference>
<organism evidence="2 3">
    <name type="scientific">Amycolatopsis methanolica 239</name>
    <dbReference type="NCBI Taxonomy" id="1068978"/>
    <lineage>
        <taxon>Bacteria</taxon>
        <taxon>Bacillati</taxon>
        <taxon>Actinomycetota</taxon>
        <taxon>Actinomycetes</taxon>
        <taxon>Pseudonocardiales</taxon>
        <taxon>Pseudonocardiaceae</taxon>
        <taxon>Amycolatopsis</taxon>
        <taxon>Amycolatopsis methanolica group</taxon>
    </lineage>
</organism>
<dbReference type="EMBL" id="CP009110">
    <property type="protein sequence ID" value="AIJ21833.1"/>
    <property type="molecule type" value="Genomic_DNA"/>
</dbReference>
<keyword evidence="3" id="KW-1185">Reference proteome</keyword>
<keyword evidence="1" id="KW-0472">Membrane</keyword>
<evidence type="ECO:0000313" key="2">
    <source>
        <dbReference type="EMBL" id="AIJ21833.1"/>
    </source>
</evidence>
<dbReference type="KEGG" id="amq:AMETH_1741"/>
<reference evidence="2 3" key="1">
    <citation type="submission" date="2014-07" db="EMBL/GenBank/DDBJ databases">
        <title>Whole Genome Sequence of the Amycolatopsis methanolica 239.</title>
        <authorList>
            <person name="Tang B."/>
        </authorList>
    </citation>
    <scope>NUCLEOTIDE SEQUENCE [LARGE SCALE GENOMIC DNA]</scope>
    <source>
        <strain evidence="2 3">239</strain>
    </source>
</reference>
<proteinExistence type="predicted"/>
<dbReference type="AlphaFoldDB" id="A0A076MLW9"/>
<keyword evidence="1" id="KW-1133">Transmembrane helix</keyword>
<gene>
    <name evidence="2" type="ORF">AMETH_1741</name>
</gene>
<dbReference type="GeneID" id="301849454"/>
<dbReference type="STRING" id="1068978.AMETH_1741"/>
<protein>
    <submittedName>
        <fullName evidence="2">Uncharacterized protein</fullName>
    </submittedName>
</protein>
<name>A0A076MLW9_AMYME</name>